<keyword evidence="3" id="KW-1185">Reference proteome</keyword>
<sequence length="103" mass="11072">MGSTQRTDDPDTMSRVRNTISRARETGVEPVLDVLEPVFDALEPVYGPILDSVLLKLATAGTALIALGAILNEGVWAAIIAVWGAGLLLAGLVLYGLVWWRRN</sequence>
<dbReference type="EMBL" id="FOFD01000005">
    <property type="protein sequence ID" value="SER40326.1"/>
    <property type="molecule type" value="Genomic_DNA"/>
</dbReference>
<evidence type="ECO:0000313" key="3">
    <source>
        <dbReference type="Proteomes" id="UP000199114"/>
    </source>
</evidence>
<keyword evidence="1" id="KW-0472">Membrane</keyword>
<protein>
    <submittedName>
        <fullName evidence="2">Uncharacterized protein</fullName>
    </submittedName>
</protein>
<accession>A0A1H9NWG9</accession>
<dbReference type="OrthoDB" id="187142at2157"/>
<keyword evidence="1" id="KW-0812">Transmembrane</keyword>
<organism evidence="2 3">
    <name type="scientific">Natrinema salaciae</name>
    <dbReference type="NCBI Taxonomy" id="1186196"/>
    <lineage>
        <taxon>Archaea</taxon>
        <taxon>Methanobacteriati</taxon>
        <taxon>Methanobacteriota</taxon>
        <taxon>Stenosarchaea group</taxon>
        <taxon>Halobacteria</taxon>
        <taxon>Halobacteriales</taxon>
        <taxon>Natrialbaceae</taxon>
        <taxon>Natrinema</taxon>
    </lineage>
</organism>
<feature type="transmembrane region" description="Helical" evidence="1">
    <location>
        <begin position="77"/>
        <end position="100"/>
    </location>
</feature>
<feature type="transmembrane region" description="Helical" evidence="1">
    <location>
        <begin position="53"/>
        <end position="71"/>
    </location>
</feature>
<evidence type="ECO:0000256" key="1">
    <source>
        <dbReference type="SAM" id="Phobius"/>
    </source>
</evidence>
<proteinExistence type="predicted"/>
<gene>
    <name evidence="2" type="ORF">SAMN04489841_3770</name>
</gene>
<dbReference type="RefSeq" id="WP_090620451.1">
    <property type="nucleotide sequence ID" value="NZ_FOFD01000005.1"/>
</dbReference>
<keyword evidence="1" id="KW-1133">Transmembrane helix</keyword>
<name>A0A1H9NWG9_9EURY</name>
<reference evidence="3" key="1">
    <citation type="submission" date="2016-10" db="EMBL/GenBank/DDBJ databases">
        <authorList>
            <person name="Varghese N."/>
            <person name="Submissions S."/>
        </authorList>
    </citation>
    <scope>NUCLEOTIDE SEQUENCE [LARGE SCALE GENOMIC DNA]</scope>
    <source>
        <strain evidence="3">DSM 25055</strain>
    </source>
</reference>
<dbReference type="AlphaFoldDB" id="A0A1H9NWG9"/>
<dbReference type="Proteomes" id="UP000199114">
    <property type="component" value="Unassembled WGS sequence"/>
</dbReference>
<evidence type="ECO:0000313" key="2">
    <source>
        <dbReference type="EMBL" id="SER40326.1"/>
    </source>
</evidence>